<feature type="compositionally biased region" description="Acidic residues" evidence="1">
    <location>
        <begin position="164"/>
        <end position="180"/>
    </location>
</feature>
<dbReference type="GO" id="GO:0000932">
    <property type="term" value="C:P-body"/>
    <property type="evidence" value="ECO:0007669"/>
    <property type="project" value="TreeGrafter"/>
</dbReference>
<dbReference type="Proteomes" id="UP000075901">
    <property type="component" value="Unassembled WGS sequence"/>
</dbReference>
<proteinExistence type="predicted"/>
<dbReference type="PANTHER" id="PTHR23355:SF9">
    <property type="entry name" value="DIS3-LIKE EXONUCLEASE 2"/>
    <property type="match status" value="1"/>
</dbReference>
<evidence type="ECO:0000313" key="3">
    <source>
        <dbReference type="EnsemblMetazoa" id="AMAM010110-PA"/>
    </source>
</evidence>
<reference evidence="4" key="1">
    <citation type="submission" date="2013-09" db="EMBL/GenBank/DDBJ databases">
        <title>The Genome Sequence of Anopheles maculatus species B.</title>
        <authorList>
            <consortium name="The Broad Institute Genomics Platform"/>
            <person name="Neafsey D.E."/>
            <person name="Besansky N."/>
            <person name="Howell P."/>
            <person name="Walton C."/>
            <person name="Young S.K."/>
            <person name="Zeng Q."/>
            <person name="Gargeya S."/>
            <person name="Fitzgerald M."/>
            <person name="Haas B."/>
            <person name="Abouelleil A."/>
            <person name="Allen A.W."/>
            <person name="Alvarado L."/>
            <person name="Arachchi H.M."/>
            <person name="Berlin A.M."/>
            <person name="Chapman S.B."/>
            <person name="Gainer-Dewar J."/>
            <person name="Goldberg J."/>
            <person name="Griggs A."/>
            <person name="Gujja S."/>
            <person name="Hansen M."/>
            <person name="Howarth C."/>
            <person name="Imamovic A."/>
            <person name="Ireland A."/>
            <person name="Larimer J."/>
            <person name="McCowan C."/>
            <person name="Murphy C."/>
            <person name="Pearson M."/>
            <person name="Poon T.W."/>
            <person name="Priest M."/>
            <person name="Roberts A."/>
            <person name="Saif S."/>
            <person name="Shea T."/>
            <person name="Sisk P."/>
            <person name="Sykes S."/>
            <person name="Wortman J."/>
            <person name="Nusbaum C."/>
            <person name="Birren B."/>
        </authorList>
    </citation>
    <scope>NUCLEOTIDE SEQUENCE [LARGE SCALE GENOMIC DNA]</scope>
    <source>
        <strain evidence="4">maculatus3</strain>
    </source>
</reference>
<feature type="domain" description="CSD2" evidence="2">
    <location>
        <begin position="221"/>
        <end position="318"/>
    </location>
</feature>
<dbReference type="PANTHER" id="PTHR23355">
    <property type="entry name" value="RIBONUCLEASE"/>
    <property type="match status" value="1"/>
</dbReference>
<name>A0A182SN66_9DIPT</name>
<dbReference type="Gene3D" id="2.40.50.700">
    <property type="match status" value="1"/>
</dbReference>
<protein>
    <submittedName>
        <fullName evidence="3">OB_Dis3 domain-containing protein</fullName>
    </submittedName>
</protein>
<dbReference type="SUPFAM" id="SSF50249">
    <property type="entry name" value="Nucleic acid-binding proteins"/>
    <property type="match status" value="2"/>
</dbReference>
<dbReference type="GO" id="GO:0006402">
    <property type="term" value="P:mRNA catabolic process"/>
    <property type="evidence" value="ECO:0007669"/>
    <property type="project" value="TreeGrafter"/>
</dbReference>
<dbReference type="InterPro" id="IPR041505">
    <property type="entry name" value="Dis3_CSD2"/>
</dbReference>
<evidence type="ECO:0000259" key="2">
    <source>
        <dbReference type="Pfam" id="PF17849"/>
    </source>
</evidence>
<evidence type="ECO:0000256" key="1">
    <source>
        <dbReference type="SAM" id="MobiDB-lite"/>
    </source>
</evidence>
<dbReference type="Pfam" id="PF17849">
    <property type="entry name" value="OB_Dis3"/>
    <property type="match status" value="1"/>
</dbReference>
<keyword evidence="4" id="KW-1185">Reference proteome</keyword>
<sequence length="373" mass="42229">MPVAERLAADARQFLAEKNGTVAPSVVASTSKKERAEQSSQTASASKTKRTDKGTYEEQVNFLLNDRVKRPKDGSDRELLLNDIRDEADEIVQERLESFVGRLVEQKIGYIMDGFVRVNVRNNMQSFVDDPTRTGNIYINSILLRRCAMEGDLVRVFVFNQPPDSDEESDGEGTEGEEEEKPPVAKSVQNNAGFVVCILEKRHNRQCVGKFLPAPQCKKHYRMFAPRDMRIPPVRIFKQEWPNALFEFKQTKPKEDDAEDVDEDRKEAQKGVVDITEVLYQVQITEWRDDVPTGSVLKPIGKCGVLEVENESILVEHNLDVTPYGEDILVQLPAVPYNIPAEELARREDLRGECIFTIDPATARDLDDALSCK</sequence>
<organism evidence="3 4">
    <name type="scientific">Anopheles maculatus</name>
    <dbReference type="NCBI Taxonomy" id="74869"/>
    <lineage>
        <taxon>Eukaryota</taxon>
        <taxon>Metazoa</taxon>
        <taxon>Ecdysozoa</taxon>
        <taxon>Arthropoda</taxon>
        <taxon>Hexapoda</taxon>
        <taxon>Insecta</taxon>
        <taxon>Pterygota</taxon>
        <taxon>Neoptera</taxon>
        <taxon>Endopterygota</taxon>
        <taxon>Diptera</taxon>
        <taxon>Nematocera</taxon>
        <taxon>Culicoidea</taxon>
        <taxon>Culicidae</taxon>
        <taxon>Anophelinae</taxon>
        <taxon>Anopheles</taxon>
        <taxon>Anopheles maculatus group</taxon>
    </lineage>
</organism>
<dbReference type="InterPro" id="IPR012340">
    <property type="entry name" value="NA-bd_OB-fold"/>
</dbReference>
<dbReference type="AlphaFoldDB" id="A0A182SN66"/>
<evidence type="ECO:0000313" key="4">
    <source>
        <dbReference type="Proteomes" id="UP000075901"/>
    </source>
</evidence>
<feature type="region of interest" description="Disordered" evidence="1">
    <location>
        <begin position="23"/>
        <end position="54"/>
    </location>
</feature>
<reference evidence="3" key="2">
    <citation type="submission" date="2020-05" db="UniProtKB">
        <authorList>
            <consortium name="EnsemblMetazoa"/>
        </authorList>
    </citation>
    <scope>IDENTIFICATION</scope>
    <source>
        <strain evidence="3">maculatus3</strain>
    </source>
</reference>
<dbReference type="GO" id="GO:0000175">
    <property type="term" value="F:3'-5'-RNA exonuclease activity"/>
    <property type="evidence" value="ECO:0007669"/>
    <property type="project" value="TreeGrafter"/>
</dbReference>
<feature type="region of interest" description="Disordered" evidence="1">
    <location>
        <begin position="160"/>
        <end position="185"/>
    </location>
</feature>
<dbReference type="VEuPathDB" id="VectorBase:AMAM010110"/>
<accession>A0A182SN66</accession>
<dbReference type="EnsemblMetazoa" id="AMAM010110-RA">
    <property type="protein sequence ID" value="AMAM010110-PA"/>
    <property type="gene ID" value="AMAM010110"/>
</dbReference>
<dbReference type="GO" id="GO:0010587">
    <property type="term" value="P:miRNA catabolic process"/>
    <property type="evidence" value="ECO:0007669"/>
    <property type="project" value="TreeGrafter"/>
</dbReference>
<dbReference type="InterPro" id="IPR050180">
    <property type="entry name" value="RNR_Ribonuclease"/>
</dbReference>